<dbReference type="PANTHER" id="PTHR11070">
    <property type="entry name" value="UVRD / RECB / PCRA DNA HELICASE FAMILY MEMBER"/>
    <property type="match status" value="1"/>
</dbReference>
<evidence type="ECO:0000259" key="17">
    <source>
        <dbReference type="PROSITE" id="PS51217"/>
    </source>
</evidence>
<evidence type="ECO:0000256" key="6">
    <source>
        <dbReference type="ARBA" id="ARBA00022839"/>
    </source>
</evidence>
<comment type="catalytic activity">
    <reaction evidence="11">
        <text>Couples ATP hydrolysis with the unwinding of duplex DNA by translocating in the 3'-5' direction.</text>
        <dbReference type="EC" id="5.6.2.4"/>
    </reaction>
</comment>
<keyword evidence="8" id="KW-0238">DNA-binding</keyword>
<sequence length="1176" mass="126826">MTDDLTPATSDPSGPQSSEAKDRPARLSADAIADALERYHHTPEQVAVIEAPLEPLLVVAGAGSGKTDTMASRVVWLVANGLVRPQEILGLTFTRKAAGELAERVNQRLRMLEASGLWSPPDDPDGTPSLGESPTISTYNAYAGRIVGEHGLRLGIEPDARMLSEAAAWQFAHEVASGWDGDMSQVTVKLPSVTAAVLATAGELSEHRRSVDELRAYYDSLLGSLDAIPFAPRKRSLGDAGKALTAKAKGHQQILPLIERYQSLKKDRSALDFSDQIAFAAELADRFPAIGAIERARYRMVLLDEFQDTSSAQIAFLAAVFAAGETQQRPGVVAVGDPHQSIFGWRGASATTLSAFRRSFALPGSDLTPVASLATSWRNDAAVLDAANVTAAPLNRASRVPVATLRPRPDAGPGALAAARYLTEADEARAVAQWVAERRRPLRPGEAPRTASVLCRKRSQFVPMLDALHDAGVPAEAVGLGGLLQTPEIVDLVSMLWVVDDPSRGDHLMRLLTSPAMRLGAADIAALGSWAKELHQRHQDDAAAATEERAEGGSAEPASSESDAGGGAPSEPVPGPDGEAARRGARAERDLAQDTRDEVSLVEAIGELPDASWRGRDGEYLSDVARERLRGFHTSVQRLRLLSGLPLADFVGEAERVLGLDIEVLARPGYDPSSARAHLDAFADIAGTFSVQAQRPTLGGFLEWLDAARQEERGLEMPAIEVNPHAVQVLTVHAAKGLEWDVVVVPGLVEGVFPSLGGSTRAEGEQWQYKPHKARGWLSGLQSIPYDLRGDRQGLPALAVTGAEDSDELADRFTEFCEQGLKHAVTEERRLAYVAFTRARSTMLLTAPIWYASGTTPRETSRFLTELLEEPDLGASIERLHWEQMPPTQVDGERPSNPLDADVLTATWPLDAMADQRAHLVPAADQVRALRTRLQNGEAFEPAGQLALGLEGTIEDREQEMELLLAERQRERTRLRSDVVLPSHLSASQLVALASDKDLFARRLRRPMPSEPAVAARRGTAFHAWVERHYGAAALVDLDELPGFGDEDVAADEMLPVLQTNFLASEWADRVPVDVEVALETVVAGYAVRGRIDAVFARDDGGFTVVDWKTGAKPAGPTLRHRSLQLAAYALGYARLRGLDPEDVDAAFFYAATGETYRPGVASQRDLEELLGSVGG</sequence>
<dbReference type="eggNOG" id="COG0210">
    <property type="taxonomic scope" value="Bacteria"/>
</dbReference>
<dbReference type="InterPro" id="IPR038726">
    <property type="entry name" value="PDDEXK_AddAB-type"/>
</dbReference>
<accession>A0A075JJU9</accession>
<keyword evidence="19" id="KW-1185">Reference proteome</keyword>
<evidence type="ECO:0000256" key="3">
    <source>
        <dbReference type="ARBA" id="ARBA00022763"/>
    </source>
</evidence>
<dbReference type="SUPFAM" id="SSF52980">
    <property type="entry name" value="Restriction endonuclease-like"/>
    <property type="match status" value="1"/>
</dbReference>
<dbReference type="OrthoDB" id="4812256at2"/>
<gene>
    <name evidence="18" type="ORF">HX89_04510</name>
</gene>
<dbReference type="PROSITE" id="PS51198">
    <property type="entry name" value="UVRD_HELICASE_ATP_BIND"/>
    <property type="match status" value="1"/>
</dbReference>
<dbReference type="GO" id="GO:0003677">
    <property type="term" value="F:DNA binding"/>
    <property type="evidence" value="ECO:0007669"/>
    <property type="project" value="UniProtKB-KW"/>
</dbReference>
<feature type="region of interest" description="Disordered" evidence="15">
    <location>
        <begin position="537"/>
        <end position="598"/>
    </location>
</feature>
<dbReference type="InterPro" id="IPR000212">
    <property type="entry name" value="DNA_helicase_UvrD/REP"/>
</dbReference>
<evidence type="ECO:0000256" key="10">
    <source>
        <dbReference type="ARBA" id="ARBA00023235"/>
    </source>
</evidence>
<dbReference type="Pfam" id="PF12705">
    <property type="entry name" value="PDDEXK_1"/>
    <property type="match status" value="1"/>
</dbReference>
<evidence type="ECO:0000256" key="13">
    <source>
        <dbReference type="ARBA" id="ARBA00048988"/>
    </source>
</evidence>
<dbReference type="GO" id="GO:0033202">
    <property type="term" value="C:DNA helicase complex"/>
    <property type="evidence" value="ECO:0007669"/>
    <property type="project" value="TreeGrafter"/>
</dbReference>
<keyword evidence="2 14" id="KW-0547">Nucleotide-binding</keyword>
<proteinExistence type="predicted"/>
<evidence type="ECO:0000256" key="11">
    <source>
        <dbReference type="ARBA" id="ARBA00034617"/>
    </source>
</evidence>
<dbReference type="InterPro" id="IPR014017">
    <property type="entry name" value="DNA_helicase_UvrD-like_C"/>
</dbReference>
<evidence type="ECO:0000256" key="8">
    <source>
        <dbReference type="ARBA" id="ARBA00023125"/>
    </source>
</evidence>
<evidence type="ECO:0000256" key="4">
    <source>
        <dbReference type="ARBA" id="ARBA00022801"/>
    </source>
</evidence>
<dbReference type="InterPro" id="IPR011335">
    <property type="entry name" value="Restrct_endonuc-II-like"/>
</dbReference>
<keyword evidence="7 14" id="KW-0067">ATP-binding</keyword>
<evidence type="ECO:0000256" key="2">
    <source>
        <dbReference type="ARBA" id="ARBA00022741"/>
    </source>
</evidence>
<dbReference type="Gene3D" id="3.40.50.300">
    <property type="entry name" value="P-loop containing nucleotide triphosphate hydrolases"/>
    <property type="match status" value="3"/>
</dbReference>
<dbReference type="RefSeq" id="WP_038567288.1">
    <property type="nucleotide sequence ID" value="NZ_CP008889.1"/>
</dbReference>
<feature type="region of interest" description="Disordered" evidence="15">
    <location>
        <begin position="1"/>
        <end position="25"/>
    </location>
</feature>
<feature type="domain" description="UvrD-like helicase ATP-binding" evidence="16">
    <location>
        <begin position="39"/>
        <end position="380"/>
    </location>
</feature>
<dbReference type="SUPFAM" id="SSF52540">
    <property type="entry name" value="P-loop containing nucleoside triphosphate hydrolases"/>
    <property type="match status" value="1"/>
</dbReference>
<dbReference type="Pfam" id="PF13361">
    <property type="entry name" value="UvrD_C"/>
    <property type="match status" value="1"/>
</dbReference>
<reference evidence="18 19" key="1">
    <citation type="submission" date="2014-07" db="EMBL/GenBank/DDBJ databases">
        <title>Genome Sequencing of Dermacoccus nishinomiyaensis.</title>
        <authorList>
            <person name="Hong K.W."/>
            <person name="Chan K.G."/>
        </authorList>
    </citation>
    <scope>NUCLEOTIDE SEQUENCE [LARGE SCALE GENOMIC DNA]</scope>
    <source>
        <strain evidence="18 19">M25</strain>
    </source>
</reference>
<dbReference type="InterPro" id="IPR011604">
    <property type="entry name" value="PDDEXK-like_dom_sf"/>
</dbReference>
<feature type="compositionally biased region" description="Polar residues" evidence="15">
    <location>
        <begin position="7"/>
        <end position="18"/>
    </location>
</feature>
<keyword evidence="6" id="KW-0269">Exonuclease</keyword>
<dbReference type="InterPro" id="IPR014016">
    <property type="entry name" value="UvrD-like_ATP-bd"/>
</dbReference>
<dbReference type="Pfam" id="PF00580">
    <property type="entry name" value="UvrD-helicase"/>
    <property type="match status" value="1"/>
</dbReference>
<evidence type="ECO:0000313" key="19">
    <source>
        <dbReference type="Proteomes" id="UP000027986"/>
    </source>
</evidence>
<comment type="catalytic activity">
    <reaction evidence="13">
        <text>ATP + H2O = ADP + phosphate + H(+)</text>
        <dbReference type="Rhea" id="RHEA:13065"/>
        <dbReference type="ChEBI" id="CHEBI:15377"/>
        <dbReference type="ChEBI" id="CHEBI:15378"/>
        <dbReference type="ChEBI" id="CHEBI:30616"/>
        <dbReference type="ChEBI" id="CHEBI:43474"/>
        <dbReference type="ChEBI" id="CHEBI:456216"/>
        <dbReference type="EC" id="5.6.2.4"/>
    </reaction>
</comment>
<keyword evidence="10" id="KW-0413">Isomerase</keyword>
<feature type="domain" description="UvrD-like helicase C-terminal" evidence="17">
    <location>
        <begin position="381"/>
        <end position="737"/>
    </location>
</feature>
<evidence type="ECO:0000256" key="7">
    <source>
        <dbReference type="ARBA" id="ARBA00022840"/>
    </source>
</evidence>
<dbReference type="eggNOG" id="COG2887">
    <property type="taxonomic scope" value="Bacteria"/>
</dbReference>
<evidence type="ECO:0000256" key="1">
    <source>
        <dbReference type="ARBA" id="ARBA00022722"/>
    </source>
</evidence>
<evidence type="ECO:0000256" key="9">
    <source>
        <dbReference type="ARBA" id="ARBA00023204"/>
    </source>
</evidence>
<protein>
    <recommendedName>
        <fullName evidence="12">DNA 3'-5' helicase</fullName>
        <ecNumber evidence="12">5.6.2.4</ecNumber>
    </recommendedName>
</protein>
<feature type="compositionally biased region" description="Low complexity" evidence="15">
    <location>
        <begin position="552"/>
        <end position="563"/>
    </location>
</feature>
<evidence type="ECO:0000256" key="5">
    <source>
        <dbReference type="ARBA" id="ARBA00022806"/>
    </source>
</evidence>
<keyword evidence="3" id="KW-0227">DNA damage</keyword>
<dbReference type="GO" id="GO:0005829">
    <property type="term" value="C:cytosol"/>
    <property type="evidence" value="ECO:0007669"/>
    <property type="project" value="TreeGrafter"/>
</dbReference>
<dbReference type="HOGENOM" id="CLU_003630_1_1_11"/>
<dbReference type="InterPro" id="IPR027417">
    <property type="entry name" value="P-loop_NTPase"/>
</dbReference>
<keyword evidence="9" id="KW-0234">DNA repair</keyword>
<dbReference type="EC" id="5.6.2.4" evidence="12"/>
<dbReference type="Gene3D" id="3.90.320.10">
    <property type="match status" value="1"/>
</dbReference>
<evidence type="ECO:0000313" key="18">
    <source>
        <dbReference type="EMBL" id="AIF40333.1"/>
    </source>
</evidence>
<dbReference type="GO" id="GO:0005524">
    <property type="term" value="F:ATP binding"/>
    <property type="evidence" value="ECO:0007669"/>
    <property type="project" value="UniProtKB-UniRule"/>
</dbReference>
<feature type="binding site" evidence="14">
    <location>
        <begin position="60"/>
        <end position="67"/>
    </location>
    <ligand>
        <name>ATP</name>
        <dbReference type="ChEBI" id="CHEBI:30616"/>
    </ligand>
</feature>
<evidence type="ECO:0000256" key="12">
    <source>
        <dbReference type="ARBA" id="ARBA00034808"/>
    </source>
</evidence>
<dbReference type="PROSITE" id="PS51217">
    <property type="entry name" value="UVRD_HELICASE_CTER"/>
    <property type="match status" value="1"/>
</dbReference>
<dbReference type="GO" id="GO:0004527">
    <property type="term" value="F:exonuclease activity"/>
    <property type="evidence" value="ECO:0007669"/>
    <property type="project" value="UniProtKB-KW"/>
</dbReference>
<organism evidence="18 19">
    <name type="scientific">Dermacoccus nishinomiyaensis</name>
    <dbReference type="NCBI Taxonomy" id="1274"/>
    <lineage>
        <taxon>Bacteria</taxon>
        <taxon>Bacillati</taxon>
        <taxon>Actinomycetota</taxon>
        <taxon>Actinomycetes</taxon>
        <taxon>Micrococcales</taxon>
        <taxon>Dermacoccaceae</taxon>
        <taxon>Dermacoccus</taxon>
    </lineage>
</organism>
<name>A0A075JJU9_9MICO</name>
<keyword evidence="4 14" id="KW-0378">Hydrolase</keyword>
<dbReference type="Proteomes" id="UP000027986">
    <property type="component" value="Chromosome"/>
</dbReference>
<keyword evidence="1" id="KW-0540">Nuclease</keyword>
<evidence type="ECO:0000256" key="14">
    <source>
        <dbReference type="PROSITE-ProRule" id="PRU00560"/>
    </source>
</evidence>
<dbReference type="KEGG" id="dni:HX89_04510"/>
<evidence type="ECO:0000256" key="15">
    <source>
        <dbReference type="SAM" id="MobiDB-lite"/>
    </source>
</evidence>
<keyword evidence="5 14" id="KW-0347">Helicase</keyword>
<dbReference type="GO" id="GO:0000725">
    <property type="term" value="P:recombinational repair"/>
    <property type="evidence" value="ECO:0007669"/>
    <property type="project" value="TreeGrafter"/>
</dbReference>
<feature type="compositionally biased region" description="Basic and acidic residues" evidence="15">
    <location>
        <begin position="537"/>
        <end position="551"/>
    </location>
</feature>
<dbReference type="EMBL" id="CP008889">
    <property type="protein sequence ID" value="AIF40333.1"/>
    <property type="molecule type" value="Genomic_DNA"/>
</dbReference>
<dbReference type="AlphaFoldDB" id="A0A075JJU9"/>
<evidence type="ECO:0000259" key="16">
    <source>
        <dbReference type="PROSITE" id="PS51198"/>
    </source>
</evidence>
<dbReference type="Gene3D" id="1.10.486.10">
    <property type="entry name" value="PCRA, domain 4"/>
    <property type="match status" value="1"/>
</dbReference>
<dbReference type="GO" id="GO:0043138">
    <property type="term" value="F:3'-5' DNA helicase activity"/>
    <property type="evidence" value="ECO:0007669"/>
    <property type="project" value="UniProtKB-EC"/>
</dbReference>
<feature type="compositionally biased region" description="Basic and acidic residues" evidence="15">
    <location>
        <begin position="579"/>
        <end position="598"/>
    </location>
</feature>
<dbReference type="CDD" id="cd17932">
    <property type="entry name" value="DEXQc_UvrD"/>
    <property type="match status" value="1"/>
</dbReference>
<dbReference type="GeneID" id="41840455"/>
<dbReference type="PANTHER" id="PTHR11070:SF55">
    <property type="entry name" value="DNA 3'-5' HELICASE"/>
    <property type="match status" value="1"/>
</dbReference>